<dbReference type="Proteomes" id="UP001209878">
    <property type="component" value="Unassembled WGS sequence"/>
</dbReference>
<dbReference type="EMBL" id="JAODUO010000036">
    <property type="protein sequence ID" value="KAK2192233.1"/>
    <property type="molecule type" value="Genomic_DNA"/>
</dbReference>
<keyword evidence="4" id="KW-0645">Protease</keyword>
<evidence type="ECO:0000256" key="2">
    <source>
        <dbReference type="ARBA" id="ARBA00005988"/>
    </source>
</evidence>
<keyword evidence="6" id="KW-0732">Signal</keyword>
<evidence type="ECO:0000259" key="11">
    <source>
        <dbReference type="PROSITE" id="PS52035"/>
    </source>
</evidence>
<proteinExistence type="inferred from homology"/>
<evidence type="ECO:0000313" key="13">
    <source>
        <dbReference type="Proteomes" id="UP001209878"/>
    </source>
</evidence>
<feature type="domain" description="Peptidase M14" evidence="11">
    <location>
        <begin position="1"/>
        <end position="189"/>
    </location>
</feature>
<evidence type="ECO:0000256" key="1">
    <source>
        <dbReference type="ARBA" id="ARBA00001947"/>
    </source>
</evidence>
<evidence type="ECO:0000256" key="5">
    <source>
        <dbReference type="ARBA" id="ARBA00022723"/>
    </source>
</evidence>
<keyword evidence="7" id="KW-0378">Hydrolase</keyword>
<evidence type="ECO:0000313" key="12">
    <source>
        <dbReference type="EMBL" id="KAK2192233.1"/>
    </source>
</evidence>
<organism evidence="12 13">
    <name type="scientific">Ridgeia piscesae</name>
    <name type="common">Tubeworm</name>
    <dbReference type="NCBI Taxonomy" id="27915"/>
    <lineage>
        <taxon>Eukaryota</taxon>
        <taxon>Metazoa</taxon>
        <taxon>Spiralia</taxon>
        <taxon>Lophotrochozoa</taxon>
        <taxon>Annelida</taxon>
        <taxon>Polychaeta</taxon>
        <taxon>Sedentaria</taxon>
        <taxon>Canalipalpata</taxon>
        <taxon>Sabellida</taxon>
        <taxon>Siboglinidae</taxon>
        <taxon>Ridgeia</taxon>
    </lineage>
</organism>
<dbReference type="GO" id="GO:0008270">
    <property type="term" value="F:zinc ion binding"/>
    <property type="evidence" value="ECO:0007669"/>
    <property type="project" value="InterPro"/>
</dbReference>
<dbReference type="GO" id="GO:0005615">
    <property type="term" value="C:extracellular space"/>
    <property type="evidence" value="ECO:0007669"/>
    <property type="project" value="TreeGrafter"/>
</dbReference>
<dbReference type="PROSITE" id="PS52035">
    <property type="entry name" value="PEPTIDASE_M14"/>
    <property type="match status" value="1"/>
</dbReference>
<evidence type="ECO:0000256" key="6">
    <source>
        <dbReference type="ARBA" id="ARBA00022729"/>
    </source>
</evidence>
<dbReference type="FunFam" id="3.40.630.10:FF:000084">
    <property type="entry name" value="Carboxypeptidase B2"/>
    <property type="match status" value="1"/>
</dbReference>
<sequence length="199" mass="22816">MVYAQDRMWRKTRSQNGRSRCQGTDPNRNWNFHWAGPGTSNDPCSENYRGRHPFSEPETLAMSNFLWRLRPRLDVYLSLHSYGQYWLTPWGFTYRVPSDYRHMLRAAQKAAATAGRNNGTVYQVGSSARLLYLASGGSDDWAKGVARAKFAYTVELGDTGKFGFLLPPRYINVTGNEMFGAIKTLLKEARKIRLRQHVN</sequence>
<comment type="caution">
    <text evidence="12">The sequence shown here is derived from an EMBL/GenBank/DDBJ whole genome shotgun (WGS) entry which is preliminary data.</text>
</comment>
<name>A0AAD9UJV3_RIDPI</name>
<feature type="active site" description="Proton donor/acceptor" evidence="10">
    <location>
        <position position="155"/>
    </location>
</feature>
<evidence type="ECO:0000256" key="10">
    <source>
        <dbReference type="PROSITE-ProRule" id="PRU01379"/>
    </source>
</evidence>
<dbReference type="GO" id="GO:0006508">
    <property type="term" value="P:proteolysis"/>
    <property type="evidence" value="ECO:0007669"/>
    <property type="project" value="UniProtKB-KW"/>
</dbReference>
<keyword evidence="9" id="KW-0482">Metalloprotease</keyword>
<evidence type="ECO:0000256" key="4">
    <source>
        <dbReference type="ARBA" id="ARBA00022670"/>
    </source>
</evidence>
<dbReference type="SUPFAM" id="SSF53187">
    <property type="entry name" value="Zn-dependent exopeptidases"/>
    <property type="match status" value="1"/>
</dbReference>
<reference evidence="12" key="1">
    <citation type="journal article" date="2023" name="Mol. Biol. Evol.">
        <title>Third-Generation Sequencing Reveals the Adaptive Role of the Epigenome in Three Deep-Sea Polychaetes.</title>
        <authorList>
            <person name="Perez M."/>
            <person name="Aroh O."/>
            <person name="Sun Y."/>
            <person name="Lan Y."/>
            <person name="Juniper S.K."/>
            <person name="Young C.R."/>
            <person name="Angers B."/>
            <person name="Qian P.Y."/>
        </authorList>
    </citation>
    <scope>NUCLEOTIDE SEQUENCE</scope>
    <source>
        <strain evidence="12">R07B-5</strain>
    </source>
</reference>
<dbReference type="SMART" id="SM00631">
    <property type="entry name" value="Zn_pept"/>
    <property type="match status" value="1"/>
</dbReference>
<keyword evidence="5" id="KW-0479">Metal-binding</keyword>
<evidence type="ECO:0000256" key="9">
    <source>
        <dbReference type="ARBA" id="ARBA00023049"/>
    </source>
</evidence>
<keyword evidence="3" id="KW-0121">Carboxypeptidase</keyword>
<keyword evidence="13" id="KW-1185">Reference proteome</keyword>
<dbReference type="GO" id="GO:0004181">
    <property type="term" value="F:metallocarboxypeptidase activity"/>
    <property type="evidence" value="ECO:0007669"/>
    <property type="project" value="InterPro"/>
</dbReference>
<gene>
    <name evidence="12" type="ORF">NP493_36g03011</name>
</gene>
<evidence type="ECO:0000256" key="3">
    <source>
        <dbReference type="ARBA" id="ARBA00022645"/>
    </source>
</evidence>
<dbReference type="PANTHER" id="PTHR11705:SF91">
    <property type="entry name" value="FI01817P-RELATED"/>
    <property type="match status" value="1"/>
</dbReference>
<accession>A0AAD9UJV3</accession>
<comment type="cofactor">
    <cofactor evidence="1">
        <name>Zn(2+)</name>
        <dbReference type="ChEBI" id="CHEBI:29105"/>
    </cofactor>
</comment>
<dbReference type="Gene3D" id="3.40.630.10">
    <property type="entry name" value="Zn peptidases"/>
    <property type="match status" value="1"/>
</dbReference>
<comment type="similarity">
    <text evidence="2 10">Belongs to the peptidase M14 family.</text>
</comment>
<dbReference type="Pfam" id="PF00246">
    <property type="entry name" value="Peptidase_M14"/>
    <property type="match status" value="1"/>
</dbReference>
<evidence type="ECO:0000256" key="7">
    <source>
        <dbReference type="ARBA" id="ARBA00022801"/>
    </source>
</evidence>
<keyword evidence="8" id="KW-0862">Zinc</keyword>
<dbReference type="PANTHER" id="PTHR11705">
    <property type="entry name" value="PROTEASE FAMILY M14 CARBOXYPEPTIDASE A,B"/>
    <property type="match status" value="1"/>
</dbReference>
<evidence type="ECO:0000256" key="8">
    <source>
        <dbReference type="ARBA" id="ARBA00022833"/>
    </source>
</evidence>
<protein>
    <recommendedName>
        <fullName evidence="11">Peptidase M14 domain-containing protein</fullName>
    </recommendedName>
</protein>
<dbReference type="InterPro" id="IPR000834">
    <property type="entry name" value="Peptidase_M14"/>
</dbReference>
<dbReference type="AlphaFoldDB" id="A0AAD9UJV3"/>